<dbReference type="Proteomes" id="UP000176877">
    <property type="component" value="Unassembled WGS sequence"/>
</dbReference>
<dbReference type="Gene3D" id="3.40.50.2300">
    <property type="match status" value="1"/>
</dbReference>
<evidence type="ECO:0000256" key="2">
    <source>
        <dbReference type="PROSITE-ProRule" id="PRU00169"/>
    </source>
</evidence>
<feature type="domain" description="Response regulatory" evidence="3">
    <location>
        <begin position="9"/>
        <end position="125"/>
    </location>
</feature>
<feature type="modified residue" description="4-aspartylphosphate" evidence="2">
    <location>
        <position position="58"/>
    </location>
</feature>
<evidence type="ECO:0000259" key="3">
    <source>
        <dbReference type="PROSITE" id="PS50110"/>
    </source>
</evidence>
<organism evidence="4 5">
    <name type="scientific">Candidatus Falkowbacteria bacterium RIFCSPHIGHO2_02_FULL_42_9</name>
    <dbReference type="NCBI Taxonomy" id="1797986"/>
    <lineage>
        <taxon>Bacteria</taxon>
        <taxon>Candidatus Falkowiibacteriota</taxon>
    </lineage>
</organism>
<evidence type="ECO:0000313" key="5">
    <source>
        <dbReference type="Proteomes" id="UP000176877"/>
    </source>
</evidence>
<keyword evidence="1 2" id="KW-0597">Phosphoprotein</keyword>
<proteinExistence type="predicted"/>
<dbReference type="Pfam" id="PF00072">
    <property type="entry name" value="Response_reg"/>
    <property type="match status" value="1"/>
</dbReference>
<reference evidence="4 5" key="1">
    <citation type="journal article" date="2016" name="Nat. Commun.">
        <title>Thousands of microbial genomes shed light on interconnected biogeochemical processes in an aquifer system.</title>
        <authorList>
            <person name="Anantharaman K."/>
            <person name="Brown C.T."/>
            <person name="Hug L.A."/>
            <person name="Sharon I."/>
            <person name="Castelle C.J."/>
            <person name="Probst A.J."/>
            <person name="Thomas B.C."/>
            <person name="Singh A."/>
            <person name="Wilkins M.J."/>
            <person name="Karaoz U."/>
            <person name="Brodie E.L."/>
            <person name="Williams K.H."/>
            <person name="Hubbard S.S."/>
            <person name="Banfield J.F."/>
        </authorList>
    </citation>
    <scope>NUCLEOTIDE SEQUENCE [LARGE SCALE GENOMIC DNA]</scope>
</reference>
<gene>
    <name evidence="4" type="ORF">A3D45_01490</name>
</gene>
<name>A0A1F5S9Z8_9BACT</name>
<dbReference type="PROSITE" id="PS50110">
    <property type="entry name" value="RESPONSE_REGULATORY"/>
    <property type="match status" value="1"/>
</dbReference>
<sequence>MNKSFGKIKILCVEDDMLLSSLIGKKLGELGAALFSADNGESAIEIAQREKPDVMLLDILLPGMDGFEILKKIKADERTKRIKVIALSNLNRDSDIEKGKKLGAVRFLTKVSVGLNEIVKEIKAVLAEK</sequence>
<accession>A0A1F5S9Z8</accession>
<protein>
    <recommendedName>
        <fullName evidence="3">Response regulatory domain-containing protein</fullName>
    </recommendedName>
</protein>
<dbReference type="PANTHER" id="PTHR44591:SF3">
    <property type="entry name" value="RESPONSE REGULATORY DOMAIN-CONTAINING PROTEIN"/>
    <property type="match status" value="1"/>
</dbReference>
<evidence type="ECO:0000313" key="4">
    <source>
        <dbReference type="EMBL" id="OGF23497.1"/>
    </source>
</evidence>
<dbReference type="InterPro" id="IPR011006">
    <property type="entry name" value="CheY-like_superfamily"/>
</dbReference>
<dbReference type="GO" id="GO:0000160">
    <property type="term" value="P:phosphorelay signal transduction system"/>
    <property type="evidence" value="ECO:0007669"/>
    <property type="project" value="InterPro"/>
</dbReference>
<dbReference type="PANTHER" id="PTHR44591">
    <property type="entry name" value="STRESS RESPONSE REGULATOR PROTEIN 1"/>
    <property type="match status" value="1"/>
</dbReference>
<comment type="caution">
    <text evidence="4">The sequence shown here is derived from an EMBL/GenBank/DDBJ whole genome shotgun (WGS) entry which is preliminary data.</text>
</comment>
<dbReference type="InterPro" id="IPR001789">
    <property type="entry name" value="Sig_transdc_resp-reg_receiver"/>
</dbReference>
<evidence type="ECO:0000256" key="1">
    <source>
        <dbReference type="ARBA" id="ARBA00022553"/>
    </source>
</evidence>
<dbReference type="AlphaFoldDB" id="A0A1F5S9Z8"/>
<dbReference type="InterPro" id="IPR050595">
    <property type="entry name" value="Bact_response_regulator"/>
</dbReference>
<dbReference type="SMART" id="SM00448">
    <property type="entry name" value="REC"/>
    <property type="match status" value="1"/>
</dbReference>
<dbReference type="EMBL" id="MFFT01000007">
    <property type="protein sequence ID" value="OGF23497.1"/>
    <property type="molecule type" value="Genomic_DNA"/>
</dbReference>
<dbReference type="SUPFAM" id="SSF52172">
    <property type="entry name" value="CheY-like"/>
    <property type="match status" value="1"/>
</dbReference>